<proteinExistence type="predicted"/>
<protein>
    <submittedName>
        <fullName evidence="1">Uncharacterized protein</fullName>
    </submittedName>
</protein>
<comment type="caution">
    <text evidence="1">The sequence shown here is derived from an EMBL/GenBank/DDBJ whole genome shotgun (WGS) entry which is preliminary data.</text>
</comment>
<feature type="non-terminal residue" evidence="1">
    <location>
        <position position="74"/>
    </location>
</feature>
<accession>X1NX70</accession>
<dbReference type="AlphaFoldDB" id="X1NX70"/>
<dbReference type="EMBL" id="BARV01039869">
    <property type="protein sequence ID" value="GAI48642.1"/>
    <property type="molecule type" value="Genomic_DNA"/>
</dbReference>
<sequence length="74" mass="8455">MRFALVLDSPEKQGRWMPQRENILSEIGEVETICSEMIMDGCLLTDFDAVVFPGGVASFYGLRKWGSWYFANDE</sequence>
<organism evidence="1">
    <name type="scientific">marine sediment metagenome</name>
    <dbReference type="NCBI Taxonomy" id="412755"/>
    <lineage>
        <taxon>unclassified sequences</taxon>
        <taxon>metagenomes</taxon>
        <taxon>ecological metagenomes</taxon>
    </lineage>
</organism>
<evidence type="ECO:0000313" key="1">
    <source>
        <dbReference type="EMBL" id="GAI48642.1"/>
    </source>
</evidence>
<reference evidence="1" key="1">
    <citation type="journal article" date="2014" name="Front. Microbiol.">
        <title>High frequency of phylogenetically diverse reductive dehalogenase-homologous genes in deep subseafloor sedimentary metagenomes.</title>
        <authorList>
            <person name="Kawai M."/>
            <person name="Futagami T."/>
            <person name="Toyoda A."/>
            <person name="Takaki Y."/>
            <person name="Nishi S."/>
            <person name="Hori S."/>
            <person name="Arai W."/>
            <person name="Tsubouchi T."/>
            <person name="Morono Y."/>
            <person name="Uchiyama I."/>
            <person name="Ito T."/>
            <person name="Fujiyama A."/>
            <person name="Inagaki F."/>
            <person name="Takami H."/>
        </authorList>
    </citation>
    <scope>NUCLEOTIDE SEQUENCE</scope>
    <source>
        <strain evidence="1">Expedition CK06-06</strain>
    </source>
</reference>
<gene>
    <name evidence="1" type="ORF">S06H3_60968</name>
</gene>
<name>X1NX70_9ZZZZ</name>